<keyword evidence="2" id="KW-1185">Reference proteome</keyword>
<dbReference type="Proteomes" id="UP001330749">
    <property type="component" value="Unassembled WGS sequence"/>
</dbReference>
<gene>
    <name evidence="1" type="ORF">P4447_06795</name>
</gene>
<protein>
    <recommendedName>
        <fullName evidence="3">HMA domain-containing protein</fullName>
    </recommendedName>
</protein>
<dbReference type="SUPFAM" id="SSF55008">
    <property type="entry name" value="HMA, heavy metal-associated domain"/>
    <property type="match status" value="1"/>
</dbReference>
<evidence type="ECO:0000313" key="1">
    <source>
        <dbReference type="EMBL" id="MED3562158.1"/>
    </source>
</evidence>
<accession>A0ABU6NA66</accession>
<organism evidence="1 2">
    <name type="scientific">Bacillus xiapuensis</name>
    <dbReference type="NCBI Taxonomy" id="2014075"/>
    <lineage>
        <taxon>Bacteria</taxon>
        <taxon>Bacillati</taxon>
        <taxon>Bacillota</taxon>
        <taxon>Bacilli</taxon>
        <taxon>Bacillales</taxon>
        <taxon>Bacillaceae</taxon>
        <taxon>Bacillus</taxon>
    </lineage>
</organism>
<dbReference type="EMBL" id="JARMQG010000081">
    <property type="protein sequence ID" value="MED3562158.1"/>
    <property type="molecule type" value="Genomic_DNA"/>
</dbReference>
<evidence type="ECO:0000313" key="2">
    <source>
        <dbReference type="Proteomes" id="UP001330749"/>
    </source>
</evidence>
<name>A0ABU6NA66_9BACI</name>
<dbReference type="InterPro" id="IPR036163">
    <property type="entry name" value="HMA_dom_sf"/>
</dbReference>
<proteinExistence type="predicted"/>
<comment type="caution">
    <text evidence="1">The sequence shown here is derived from an EMBL/GenBank/DDBJ whole genome shotgun (WGS) entry which is preliminary data.</text>
</comment>
<dbReference type="Gene3D" id="3.30.70.100">
    <property type="match status" value="1"/>
</dbReference>
<sequence>MADMTVYVKEAINKQPIQTLEAILMQMGGIERALVDIQDGEVKISFNETQVTQEQIKNRIQQYGLHILE</sequence>
<evidence type="ECO:0008006" key="3">
    <source>
        <dbReference type="Google" id="ProtNLM"/>
    </source>
</evidence>
<dbReference type="RefSeq" id="WP_327967060.1">
    <property type="nucleotide sequence ID" value="NZ_JARMQG010000081.1"/>
</dbReference>
<reference evidence="1 2" key="1">
    <citation type="submission" date="2023-03" db="EMBL/GenBank/DDBJ databases">
        <title>Bacillus Genome Sequencing.</title>
        <authorList>
            <person name="Dunlap C."/>
        </authorList>
    </citation>
    <scope>NUCLEOTIDE SEQUENCE [LARGE SCALE GENOMIC DNA]</scope>
    <source>
        <strain evidence="1 2">B-14544</strain>
    </source>
</reference>